<feature type="region of interest" description="Disordered" evidence="4">
    <location>
        <begin position="483"/>
        <end position="522"/>
    </location>
</feature>
<name>A0A9P7EWB5_9AGAM</name>
<evidence type="ECO:0000256" key="1">
    <source>
        <dbReference type="ARBA" id="ARBA00022723"/>
    </source>
</evidence>
<dbReference type="RefSeq" id="XP_041287684.1">
    <property type="nucleotide sequence ID" value="XM_041442205.1"/>
</dbReference>
<accession>A0A9P7EWB5</accession>
<keyword evidence="3" id="KW-0862">Zinc</keyword>
<dbReference type="Proteomes" id="UP000823399">
    <property type="component" value="Unassembled WGS sequence"/>
</dbReference>
<dbReference type="GO" id="GO:0008270">
    <property type="term" value="F:zinc ion binding"/>
    <property type="evidence" value="ECO:0007669"/>
    <property type="project" value="UniProtKB-KW"/>
</dbReference>
<comment type="caution">
    <text evidence="5">The sequence shown here is derived from an EMBL/GenBank/DDBJ whole genome shotgun (WGS) entry which is preliminary data.</text>
</comment>
<feature type="compositionally biased region" description="Polar residues" evidence="4">
    <location>
        <begin position="483"/>
        <end position="499"/>
    </location>
</feature>
<keyword evidence="2" id="KW-0863">Zinc-finger</keyword>
<dbReference type="EMBL" id="JABBWM010000077">
    <property type="protein sequence ID" value="KAG2094871.1"/>
    <property type="molecule type" value="Genomic_DNA"/>
</dbReference>
<keyword evidence="1" id="KW-0479">Metal-binding</keyword>
<dbReference type="InterPro" id="IPR017907">
    <property type="entry name" value="Znf_RING_CS"/>
</dbReference>
<evidence type="ECO:0000256" key="3">
    <source>
        <dbReference type="ARBA" id="ARBA00022833"/>
    </source>
</evidence>
<organism evidence="5 6">
    <name type="scientific">Suillus discolor</name>
    <dbReference type="NCBI Taxonomy" id="1912936"/>
    <lineage>
        <taxon>Eukaryota</taxon>
        <taxon>Fungi</taxon>
        <taxon>Dikarya</taxon>
        <taxon>Basidiomycota</taxon>
        <taxon>Agaricomycotina</taxon>
        <taxon>Agaricomycetes</taxon>
        <taxon>Agaricomycetidae</taxon>
        <taxon>Boletales</taxon>
        <taxon>Suillineae</taxon>
        <taxon>Suillaceae</taxon>
        <taxon>Suillus</taxon>
    </lineage>
</organism>
<dbReference type="AlphaFoldDB" id="A0A9P7EWB5"/>
<dbReference type="OrthoDB" id="2687899at2759"/>
<dbReference type="GeneID" id="64704464"/>
<proteinExistence type="predicted"/>
<evidence type="ECO:0000256" key="4">
    <source>
        <dbReference type="SAM" id="MobiDB-lite"/>
    </source>
</evidence>
<sequence>MHNAGFTRSCDTHVRIIPQLMPPKKNTAKKRAAGGVALKVSVPLGSPNPYVEDPLPSGPAAPELPAEIHSLWCMICRDGAEGDVVLYKCDACPHVMCSHCIEVPTGYVDIVQGVDVLFLCLSCHSLCSLRKPAPYFGFYSANLPDRGGHPVLPHFLRLNGKFEAVSCTLLASTPVAIIHFIISATDEVITPVPLLSHYLEHFFPNGGYTYLEVVFDVATHKKIDAYTQTQQARVTQLTQHLGRAGRVFAFFSNHSEQDSGWLFAGKVNGRYIAMSVTQVLYTVFRPYLPLLKAANMVLLVCGSIVTHEDAFVELKQAVLDIKVASAIIFPAKRFQPLVATNFLLALAELVIIEQLDLHKVFPSLLSLSNRLGLHSKIISMTRDNTTHFPRLFVTTYARAHPQTQPWGIEVPSQCPLCGLTNSWSEKVGVTASQQSQGVAAQDQAAGGKSPHRFQIDKPLGFLVNTAKSRNSGWFQSPSAIFPSPSVQSAPISATSSISQAKRPRSSKESLDETESTRKKARN</sequence>
<evidence type="ECO:0000313" key="6">
    <source>
        <dbReference type="Proteomes" id="UP000823399"/>
    </source>
</evidence>
<evidence type="ECO:0000313" key="5">
    <source>
        <dbReference type="EMBL" id="KAG2094871.1"/>
    </source>
</evidence>
<keyword evidence="6" id="KW-1185">Reference proteome</keyword>
<protein>
    <submittedName>
        <fullName evidence="5">Uncharacterized protein</fullName>
    </submittedName>
</protein>
<evidence type="ECO:0000256" key="2">
    <source>
        <dbReference type="ARBA" id="ARBA00022771"/>
    </source>
</evidence>
<feature type="compositionally biased region" description="Basic and acidic residues" evidence="4">
    <location>
        <begin position="505"/>
        <end position="522"/>
    </location>
</feature>
<gene>
    <name evidence="5" type="ORF">F5147DRAFT_778896</name>
</gene>
<reference evidence="5" key="1">
    <citation type="journal article" date="2020" name="New Phytol.">
        <title>Comparative genomics reveals dynamic genome evolution in host specialist ectomycorrhizal fungi.</title>
        <authorList>
            <person name="Lofgren L.A."/>
            <person name="Nguyen N.H."/>
            <person name="Vilgalys R."/>
            <person name="Ruytinx J."/>
            <person name="Liao H.L."/>
            <person name="Branco S."/>
            <person name="Kuo A."/>
            <person name="LaButti K."/>
            <person name="Lipzen A."/>
            <person name="Andreopoulos W."/>
            <person name="Pangilinan J."/>
            <person name="Riley R."/>
            <person name="Hundley H."/>
            <person name="Na H."/>
            <person name="Barry K."/>
            <person name="Grigoriev I.V."/>
            <person name="Stajich J.E."/>
            <person name="Kennedy P.G."/>
        </authorList>
    </citation>
    <scope>NUCLEOTIDE SEQUENCE</scope>
    <source>
        <strain evidence="5">FC423</strain>
    </source>
</reference>
<dbReference type="PROSITE" id="PS00518">
    <property type="entry name" value="ZF_RING_1"/>
    <property type="match status" value="1"/>
</dbReference>